<dbReference type="Pfam" id="PF00270">
    <property type="entry name" value="DEAD"/>
    <property type="match status" value="1"/>
</dbReference>
<dbReference type="GO" id="GO:0005524">
    <property type="term" value="F:ATP binding"/>
    <property type="evidence" value="ECO:0007669"/>
    <property type="project" value="UniProtKB-KW"/>
</dbReference>
<evidence type="ECO:0000256" key="1">
    <source>
        <dbReference type="ARBA" id="ARBA00022741"/>
    </source>
</evidence>
<dbReference type="Gene3D" id="3.40.50.300">
    <property type="entry name" value="P-loop containing nucleotide triphosphate hydrolases"/>
    <property type="match status" value="1"/>
</dbReference>
<dbReference type="InterPro" id="IPR011545">
    <property type="entry name" value="DEAD/DEAH_box_helicase_dom"/>
</dbReference>
<protein>
    <submittedName>
        <fullName evidence="7">Helicase ATP-binding domain-containing protein</fullName>
    </submittedName>
</protein>
<accession>A0A0M3IUD3</accession>
<evidence type="ECO:0000313" key="7">
    <source>
        <dbReference type="WBParaSite" id="ALUE_0002236101-mRNA-1"/>
    </source>
</evidence>
<proteinExistence type="predicted"/>
<dbReference type="GO" id="GO:0004386">
    <property type="term" value="F:helicase activity"/>
    <property type="evidence" value="ECO:0007669"/>
    <property type="project" value="UniProtKB-KW"/>
</dbReference>
<dbReference type="InterPro" id="IPR014001">
    <property type="entry name" value="Helicase_ATP-bd"/>
</dbReference>
<keyword evidence="4" id="KW-0067">ATP-binding</keyword>
<dbReference type="AlphaFoldDB" id="A0A0M3IUD3"/>
<evidence type="ECO:0000256" key="2">
    <source>
        <dbReference type="ARBA" id="ARBA00022801"/>
    </source>
</evidence>
<keyword evidence="2" id="KW-0378">Hydrolase</keyword>
<keyword evidence="3" id="KW-0347">Helicase</keyword>
<dbReference type="GO" id="GO:0003676">
    <property type="term" value="F:nucleic acid binding"/>
    <property type="evidence" value="ECO:0007669"/>
    <property type="project" value="InterPro"/>
</dbReference>
<dbReference type="InterPro" id="IPR027417">
    <property type="entry name" value="P-loop_NTPase"/>
</dbReference>
<evidence type="ECO:0000259" key="5">
    <source>
        <dbReference type="PROSITE" id="PS51192"/>
    </source>
</evidence>
<dbReference type="PROSITE" id="PS51192">
    <property type="entry name" value="HELICASE_ATP_BIND_1"/>
    <property type="match status" value="1"/>
</dbReference>
<sequence length="191" mass="21243">LSFLTGINDTRGNHKEEELHSYGTVCGGCARKGRLPPIKRRNKSSVYVATIEKANMLINSLIEQGRIDELGIIVVDEAGLLHMLGEGSRGAIIEQALTKFMHRGSGQVVGMSATLANINEVAQFLHASVPKIIGFVSLFNSGEVYFVYLAFKVFIFSSICLERAPVERLLNKRLRSSCTEVCFELYFHRTF</sequence>
<organism evidence="6 7">
    <name type="scientific">Ascaris lumbricoides</name>
    <name type="common">Giant roundworm</name>
    <dbReference type="NCBI Taxonomy" id="6252"/>
    <lineage>
        <taxon>Eukaryota</taxon>
        <taxon>Metazoa</taxon>
        <taxon>Ecdysozoa</taxon>
        <taxon>Nematoda</taxon>
        <taxon>Chromadorea</taxon>
        <taxon>Rhabditida</taxon>
        <taxon>Spirurina</taxon>
        <taxon>Ascaridomorpha</taxon>
        <taxon>Ascaridoidea</taxon>
        <taxon>Ascarididae</taxon>
        <taxon>Ascaris</taxon>
    </lineage>
</organism>
<dbReference type="WBParaSite" id="ALUE_0002236101-mRNA-1">
    <property type="protein sequence ID" value="ALUE_0002236101-mRNA-1"/>
    <property type="gene ID" value="ALUE_0002236101"/>
</dbReference>
<dbReference type="PANTHER" id="PTHR47961">
    <property type="entry name" value="DNA POLYMERASE THETA, PUTATIVE (AFU_ORTHOLOGUE AFUA_1G05260)-RELATED"/>
    <property type="match status" value="1"/>
</dbReference>
<dbReference type="SUPFAM" id="SSF52540">
    <property type="entry name" value="P-loop containing nucleoside triphosphate hydrolases"/>
    <property type="match status" value="1"/>
</dbReference>
<evidence type="ECO:0000256" key="3">
    <source>
        <dbReference type="ARBA" id="ARBA00022806"/>
    </source>
</evidence>
<evidence type="ECO:0000313" key="6">
    <source>
        <dbReference type="Proteomes" id="UP000036681"/>
    </source>
</evidence>
<keyword evidence="6" id="KW-1185">Reference proteome</keyword>
<dbReference type="PANTHER" id="PTHR47961:SF12">
    <property type="entry name" value="HELICASE POLQ-LIKE"/>
    <property type="match status" value="1"/>
</dbReference>
<evidence type="ECO:0000256" key="4">
    <source>
        <dbReference type="ARBA" id="ARBA00022840"/>
    </source>
</evidence>
<dbReference type="InterPro" id="IPR050474">
    <property type="entry name" value="Hel308_SKI2-like"/>
</dbReference>
<dbReference type="Proteomes" id="UP000036681">
    <property type="component" value="Unplaced"/>
</dbReference>
<name>A0A0M3IUD3_ASCLU</name>
<keyword evidence="1" id="KW-0547">Nucleotide-binding</keyword>
<feature type="domain" description="Helicase ATP-binding" evidence="5">
    <location>
        <begin position="39"/>
        <end position="133"/>
    </location>
</feature>
<reference evidence="7" key="1">
    <citation type="submission" date="2017-02" db="UniProtKB">
        <authorList>
            <consortium name="WormBaseParasite"/>
        </authorList>
    </citation>
    <scope>IDENTIFICATION</scope>
</reference>
<dbReference type="GO" id="GO:0016787">
    <property type="term" value="F:hydrolase activity"/>
    <property type="evidence" value="ECO:0007669"/>
    <property type="project" value="UniProtKB-KW"/>
</dbReference>